<sequence length="86" mass="9897">MQIKTEFLVAALVLSSYHTKTSSVTPRAVSETDHDHGRSLRQTYSTAHEVGWMESKLATLKEGKEKLNQIYRRHVQTNSWRCMCAM</sequence>
<name>A0AAU9L3X0_9STRA</name>
<comment type="caution">
    <text evidence="1">The sequence shown here is derived from an EMBL/GenBank/DDBJ whole genome shotgun (WGS) entry which is preliminary data.</text>
</comment>
<dbReference type="AlphaFoldDB" id="A0AAU9L3X0"/>
<evidence type="ECO:0000313" key="1">
    <source>
        <dbReference type="EMBL" id="CAH0477602.1"/>
    </source>
</evidence>
<gene>
    <name evidence="1" type="ORF">PBS003_LOCUS4344</name>
</gene>
<accession>A0AAU9L3X0</accession>
<protein>
    <recommendedName>
        <fullName evidence="3">RxLR effector protein</fullName>
    </recommendedName>
</protein>
<dbReference type="EMBL" id="CAKKTJ010000180">
    <property type="protein sequence ID" value="CAH0477602.1"/>
    <property type="molecule type" value="Genomic_DNA"/>
</dbReference>
<evidence type="ECO:0000313" key="2">
    <source>
        <dbReference type="Proteomes" id="UP001160483"/>
    </source>
</evidence>
<proteinExistence type="predicted"/>
<dbReference type="Proteomes" id="UP001160483">
    <property type="component" value="Unassembled WGS sequence"/>
</dbReference>
<evidence type="ECO:0008006" key="3">
    <source>
        <dbReference type="Google" id="ProtNLM"/>
    </source>
</evidence>
<organism evidence="1 2">
    <name type="scientific">Peronospora belbahrii</name>
    <dbReference type="NCBI Taxonomy" id="622444"/>
    <lineage>
        <taxon>Eukaryota</taxon>
        <taxon>Sar</taxon>
        <taxon>Stramenopiles</taxon>
        <taxon>Oomycota</taxon>
        <taxon>Peronosporomycetes</taxon>
        <taxon>Peronosporales</taxon>
        <taxon>Peronosporaceae</taxon>
        <taxon>Peronospora</taxon>
    </lineage>
</organism>
<reference evidence="1" key="1">
    <citation type="submission" date="2021-11" db="EMBL/GenBank/DDBJ databases">
        <authorList>
            <person name="Islam A."/>
            <person name="Islam S."/>
            <person name="Flora M.S."/>
            <person name="Rahman M."/>
            <person name="Ziaur R.M."/>
            <person name="Epstein J.H."/>
            <person name="Hassan M."/>
            <person name="Klassen M."/>
            <person name="Woodard K."/>
            <person name="Webb A."/>
            <person name="Webby R.J."/>
            <person name="El Zowalaty M.E."/>
        </authorList>
    </citation>
    <scope>NUCLEOTIDE SEQUENCE</scope>
    <source>
        <strain evidence="1">Pbs3</strain>
    </source>
</reference>